<accession>A0A7M7HCQ8</accession>
<reference evidence="1" key="1">
    <citation type="submission" date="2021-01" db="UniProtKB">
        <authorList>
            <consortium name="EnsemblMetazoa"/>
        </authorList>
    </citation>
    <scope>IDENTIFICATION</scope>
</reference>
<name>A0A7M7HCQ8_NASVI</name>
<dbReference type="KEGG" id="nvi:103316538"/>
<protein>
    <submittedName>
        <fullName evidence="1">Uncharacterized protein</fullName>
    </submittedName>
</protein>
<dbReference type="EnsemblMetazoa" id="XM_008210637">
    <property type="protein sequence ID" value="XP_008208859"/>
    <property type="gene ID" value="LOC103316538"/>
</dbReference>
<dbReference type="Proteomes" id="UP000002358">
    <property type="component" value="Chromosome 1"/>
</dbReference>
<evidence type="ECO:0000313" key="1">
    <source>
        <dbReference type="EnsemblMetazoa" id="XP_008208859"/>
    </source>
</evidence>
<dbReference type="RefSeq" id="XP_008208859.1">
    <property type="nucleotide sequence ID" value="XM_008210637.3"/>
</dbReference>
<dbReference type="GeneID" id="103316538"/>
<dbReference type="OrthoDB" id="6382204at2759"/>
<evidence type="ECO:0000313" key="2">
    <source>
        <dbReference type="Proteomes" id="UP000002358"/>
    </source>
</evidence>
<sequence length="59" mass="6898">MFLIECIEKRPLLYDKSDDSFGKVCFNQKDEILDQIAYEIFESLGIMTTGETVKKMWAD</sequence>
<organism evidence="1 2">
    <name type="scientific">Nasonia vitripennis</name>
    <name type="common">Parasitic wasp</name>
    <dbReference type="NCBI Taxonomy" id="7425"/>
    <lineage>
        <taxon>Eukaryota</taxon>
        <taxon>Metazoa</taxon>
        <taxon>Ecdysozoa</taxon>
        <taxon>Arthropoda</taxon>
        <taxon>Hexapoda</taxon>
        <taxon>Insecta</taxon>
        <taxon>Pterygota</taxon>
        <taxon>Neoptera</taxon>
        <taxon>Endopterygota</taxon>
        <taxon>Hymenoptera</taxon>
        <taxon>Apocrita</taxon>
        <taxon>Proctotrupomorpha</taxon>
        <taxon>Chalcidoidea</taxon>
        <taxon>Pteromalidae</taxon>
        <taxon>Pteromalinae</taxon>
        <taxon>Nasonia</taxon>
    </lineage>
</organism>
<dbReference type="AlphaFoldDB" id="A0A7M7HCQ8"/>
<keyword evidence="2" id="KW-1185">Reference proteome</keyword>
<proteinExistence type="predicted"/>